<dbReference type="EMBL" id="JBHUPA010000002">
    <property type="protein sequence ID" value="MFD2961355.1"/>
    <property type="molecule type" value="Genomic_DNA"/>
</dbReference>
<feature type="region of interest" description="Disordered" evidence="1">
    <location>
        <begin position="142"/>
        <end position="170"/>
    </location>
</feature>
<organism evidence="2 3">
    <name type="scientific">Olivibacter jilunii</name>
    <dbReference type="NCBI Taxonomy" id="985016"/>
    <lineage>
        <taxon>Bacteria</taxon>
        <taxon>Pseudomonadati</taxon>
        <taxon>Bacteroidota</taxon>
        <taxon>Sphingobacteriia</taxon>
        <taxon>Sphingobacteriales</taxon>
        <taxon>Sphingobacteriaceae</taxon>
        <taxon>Olivibacter</taxon>
    </lineage>
</organism>
<sequence length="170" mass="19097">MFINRTDIMTLIYGEKIDAISRDDEKNLNDAITYGIEEVAGYMNRFDTATLFAAAHIIGGFDEVLNPEDFENELLDDEDEEPIITDNRDPLLKGLCVVCASWYFIGVANVGVDYAVIQDRYEKAIDTLTKIQAGKITPRNWPFKPADPVTGSNPAQTITYGSNPKRENHF</sequence>
<protein>
    <recommendedName>
        <fullName evidence="4">DUF1320 domain-containing protein</fullName>
    </recommendedName>
</protein>
<dbReference type="Proteomes" id="UP001597560">
    <property type="component" value="Unassembled WGS sequence"/>
</dbReference>
<proteinExistence type="predicted"/>
<evidence type="ECO:0000313" key="2">
    <source>
        <dbReference type="EMBL" id="MFD2961355.1"/>
    </source>
</evidence>
<evidence type="ECO:0008006" key="4">
    <source>
        <dbReference type="Google" id="ProtNLM"/>
    </source>
</evidence>
<name>A0ABW6AYC5_9SPHI</name>
<reference evidence="3" key="1">
    <citation type="journal article" date="2019" name="Int. J. Syst. Evol. Microbiol.">
        <title>The Global Catalogue of Microorganisms (GCM) 10K type strain sequencing project: providing services to taxonomists for standard genome sequencing and annotation.</title>
        <authorList>
            <consortium name="The Broad Institute Genomics Platform"/>
            <consortium name="The Broad Institute Genome Sequencing Center for Infectious Disease"/>
            <person name="Wu L."/>
            <person name="Ma J."/>
        </authorList>
    </citation>
    <scope>NUCLEOTIDE SEQUENCE [LARGE SCALE GENOMIC DNA]</scope>
    <source>
        <strain evidence="3">KCTC 23098</strain>
    </source>
</reference>
<dbReference type="RefSeq" id="WP_377609496.1">
    <property type="nucleotide sequence ID" value="NZ_JBHUPA010000002.1"/>
</dbReference>
<feature type="compositionally biased region" description="Polar residues" evidence="1">
    <location>
        <begin position="150"/>
        <end position="162"/>
    </location>
</feature>
<evidence type="ECO:0000256" key="1">
    <source>
        <dbReference type="SAM" id="MobiDB-lite"/>
    </source>
</evidence>
<comment type="caution">
    <text evidence="2">The sequence shown here is derived from an EMBL/GenBank/DDBJ whole genome shotgun (WGS) entry which is preliminary data.</text>
</comment>
<keyword evidence="3" id="KW-1185">Reference proteome</keyword>
<accession>A0ABW6AYC5</accession>
<evidence type="ECO:0000313" key="3">
    <source>
        <dbReference type="Proteomes" id="UP001597560"/>
    </source>
</evidence>
<gene>
    <name evidence="2" type="ORF">ACFS6J_06145</name>
</gene>